<comment type="caution">
    <text evidence="3">The sequence shown here is derived from an EMBL/GenBank/DDBJ whole genome shotgun (WGS) entry which is preliminary data.</text>
</comment>
<evidence type="ECO:0000313" key="4">
    <source>
        <dbReference type="Proteomes" id="UP000828390"/>
    </source>
</evidence>
<protein>
    <submittedName>
        <fullName evidence="3">Uncharacterized protein</fullName>
    </submittedName>
</protein>
<proteinExistence type="predicted"/>
<evidence type="ECO:0000313" key="3">
    <source>
        <dbReference type="EMBL" id="KAH3812004.1"/>
    </source>
</evidence>
<dbReference type="AlphaFoldDB" id="A0A9D4G7K4"/>
<keyword evidence="1" id="KW-0472">Membrane</keyword>
<feature type="transmembrane region" description="Helical" evidence="1">
    <location>
        <begin position="57"/>
        <end position="80"/>
    </location>
</feature>
<sequence length="155" mass="16298">MNLGLRCVFVFLGFLVIADVCSGAYRSGYSGYRSYSSYSSYRSYRTSGAATSSGGGFIAGMVVLGVFGAAVIIVLIVCLLKKNGTICASPKVTATPSSTVDTLNKGFKSADNYNLGFVNPPPPPTYSDVYPPPSYSNRNVFASDPAYPPTAPVSQ</sequence>
<keyword evidence="4" id="KW-1185">Reference proteome</keyword>
<evidence type="ECO:0000256" key="2">
    <source>
        <dbReference type="SAM" id="SignalP"/>
    </source>
</evidence>
<gene>
    <name evidence="3" type="ORF">DPMN_140425</name>
</gene>
<keyword evidence="1" id="KW-1133">Transmembrane helix</keyword>
<dbReference type="EMBL" id="JAIWYP010000006">
    <property type="protein sequence ID" value="KAH3812004.1"/>
    <property type="molecule type" value="Genomic_DNA"/>
</dbReference>
<keyword evidence="1" id="KW-0812">Transmembrane</keyword>
<reference evidence="3" key="2">
    <citation type="submission" date="2020-11" db="EMBL/GenBank/DDBJ databases">
        <authorList>
            <person name="McCartney M.A."/>
            <person name="Auch B."/>
            <person name="Kono T."/>
            <person name="Mallez S."/>
            <person name="Becker A."/>
            <person name="Gohl D.M."/>
            <person name="Silverstein K.A.T."/>
            <person name="Koren S."/>
            <person name="Bechman K.B."/>
            <person name="Herman A."/>
            <person name="Abrahante J.E."/>
            <person name="Garbe J."/>
        </authorList>
    </citation>
    <scope>NUCLEOTIDE SEQUENCE</scope>
    <source>
        <strain evidence="3">Duluth1</strain>
        <tissue evidence="3">Whole animal</tissue>
    </source>
</reference>
<keyword evidence="2" id="KW-0732">Signal</keyword>
<name>A0A9D4G7K4_DREPO</name>
<accession>A0A9D4G7K4</accession>
<dbReference type="Proteomes" id="UP000828390">
    <property type="component" value="Unassembled WGS sequence"/>
</dbReference>
<reference evidence="3" key="1">
    <citation type="journal article" date="2019" name="bioRxiv">
        <title>The Genome of the Zebra Mussel, Dreissena polymorpha: A Resource for Invasive Species Research.</title>
        <authorList>
            <person name="McCartney M.A."/>
            <person name="Auch B."/>
            <person name="Kono T."/>
            <person name="Mallez S."/>
            <person name="Zhang Y."/>
            <person name="Obille A."/>
            <person name="Becker A."/>
            <person name="Abrahante J.E."/>
            <person name="Garbe J."/>
            <person name="Badalamenti J.P."/>
            <person name="Herman A."/>
            <person name="Mangelson H."/>
            <person name="Liachko I."/>
            <person name="Sullivan S."/>
            <person name="Sone E.D."/>
            <person name="Koren S."/>
            <person name="Silverstein K.A.T."/>
            <person name="Beckman K.B."/>
            <person name="Gohl D.M."/>
        </authorList>
    </citation>
    <scope>NUCLEOTIDE SEQUENCE</scope>
    <source>
        <strain evidence="3">Duluth1</strain>
        <tissue evidence="3">Whole animal</tissue>
    </source>
</reference>
<feature type="chain" id="PRO_5039433628" evidence="2">
    <location>
        <begin position="24"/>
        <end position="155"/>
    </location>
</feature>
<evidence type="ECO:0000256" key="1">
    <source>
        <dbReference type="SAM" id="Phobius"/>
    </source>
</evidence>
<feature type="signal peptide" evidence="2">
    <location>
        <begin position="1"/>
        <end position="23"/>
    </location>
</feature>
<organism evidence="3 4">
    <name type="scientific">Dreissena polymorpha</name>
    <name type="common">Zebra mussel</name>
    <name type="synonym">Mytilus polymorpha</name>
    <dbReference type="NCBI Taxonomy" id="45954"/>
    <lineage>
        <taxon>Eukaryota</taxon>
        <taxon>Metazoa</taxon>
        <taxon>Spiralia</taxon>
        <taxon>Lophotrochozoa</taxon>
        <taxon>Mollusca</taxon>
        <taxon>Bivalvia</taxon>
        <taxon>Autobranchia</taxon>
        <taxon>Heteroconchia</taxon>
        <taxon>Euheterodonta</taxon>
        <taxon>Imparidentia</taxon>
        <taxon>Neoheterodontei</taxon>
        <taxon>Myida</taxon>
        <taxon>Dreissenoidea</taxon>
        <taxon>Dreissenidae</taxon>
        <taxon>Dreissena</taxon>
    </lineage>
</organism>